<comment type="pathway">
    <text evidence="1 8">Metabolic intermediate biosynthesis; chorismate biosynthesis; chorismate from D-erythrose 4-phosphate and phosphoenolpyruvate: step 4/7.</text>
</comment>
<dbReference type="InterPro" id="IPR013708">
    <property type="entry name" value="Shikimate_DH-bd_N"/>
</dbReference>
<dbReference type="SUPFAM" id="SSF53223">
    <property type="entry name" value="Aminoacid dehydrogenase-like, N-terminal domain"/>
    <property type="match status" value="1"/>
</dbReference>
<dbReference type="CDD" id="cd01065">
    <property type="entry name" value="NAD_bind_Shikimate_DH"/>
    <property type="match status" value="1"/>
</dbReference>
<comment type="subunit">
    <text evidence="8">Homodimer.</text>
</comment>
<feature type="binding site" evidence="8">
    <location>
        <begin position="21"/>
        <end position="23"/>
    </location>
    <ligand>
        <name>shikimate</name>
        <dbReference type="ChEBI" id="CHEBI:36208"/>
    </ligand>
</feature>
<evidence type="ECO:0000256" key="2">
    <source>
        <dbReference type="ARBA" id="ARBA00012962"/>
    </source>
</evidence>
<comment type="similarity">
    <text evidence="8">Belongs to the shikimate dehydrogenase family.</text>
</comment>
<dbReference type="Gene3D" id="3.40.50.720">
    <property type="entry name" value="NAD(P)-binding Rossmann-like Domain"/>
    <property type="match status" value="1"/>
</dbReference>
<evidence type="ECO:0000256" key="8">
    <source>
        <dbReference type="HAMAP-Rule" id="MF_00222"/>
    </source>
</evidence>
<keyword evidence="4 8" id="KW-0521">NADP</keyword>
<feature type="binding site" evidence="8">
    <location>
        <position position="69"/>
    </location>
    <ligand>
        <name>shikimate</name>
        <dbReference type="ChEBI" id="CHEBI:36208"/>
    </ligand>
</feature>
<dbReference type="EMBL" id="FSQZ01000001">
    <property type="protein sequence ID" value="SIN77564.1"/>
    <property type="molecule type" value="Genomic_DNA"/>
</dbReference>
<evidence type="ECO:0000259" key="11">
    <source>
        <dbReference type="Pfam" id="PF18317"/>
    </source>
</evidence>
<comment type="caution">
    <text evidence="8">Lacks conserved residue(s) required for the propagation of feature annotation.</text>
</comment>
<dbReference type="InterPro" id="IPR046346">
    <property type="entry name" value="Aminoacid_DH-like_N_sf"/>
</dbReference>
<accession>A0ABY1JFT7</accession>
<feature type="binding site" evidence="8">
    <location>
        <position position="255"/>
    </location>
    <ligand>
        <name>NADP(+)</name>
        <dbReference type="ChEBI" id="CHEBI:58349"/>
    </ligand>
</feature>
<comment type="caution">
    <text evidence="12">The sequence shown here is derived from an EMBL/GenBank/DDBJ whole genome shotgun (WGS) entry which is preliminary data.</text>
</comment>
<feature type="binding site" evidence="8">
    <location>
        <position position="109"/>
    </location>
    <ligand>
        <name>shikimate</name>
        <dbReference type="ChEBI" id="CHEBI:36208"/>
    </ligand>
</feature>
<feature type="binding site" evidence="8">
    <location>
        <position position="234"/>
    </location>
    <ligand>
        <name>shikimate</name>
        <dbReference type="ChEBI" id="CHEBI:36208"/>
    </ligand>
</feature>
<dbReference type="SUPFAM" id="SSF51735">
    <property type="entry name" value="NAD(P)-binding Rossmann-fold domains"/>
    <property type="match status" value="1"/>
</dbReference>
<keyword evidence="5 8" id="KW-0560">Oxidoreductase</keyword>
<evidence type="ECO:0000256" key="6">
    <source>
        <dbReference type="ARBA" id="ARBA00023141"/>
    </source>
</evidence>
<evidence type="ECO:0000259" key="10">
    <source>
        <dbReference type="Pfam" id="PF08501"/>
    </source>
</evidence>
<feature type="binding site" evidence="8">
    <location>
        <begin position="134"/>
        <end position="138"/>
    </location>
    <ligand>
        <name>NADP(+)</name>
        <dbReference type="ChEBI" id="CHEBI:58349"/>
    </ligand>
</feature>
<feature type="domain" description="SDH C-terminal" evidence="11">
    <location>
        <begin position="257"/>
        <end position="285"/>
    </location>
</feature>
<evidence type="ECO:0000256" key="3">
    <source>
        <dbReference type="ARBA" id="ARBA00022605"/>
    </source>
</evidence>
<reference evidence="12 13" key="1">
    <citation type="submission" date="2016-11" db="EMBL/GenBank/DDBJ databases">
        <authorList>
            <person name="Varghese N."/>
            <person name="Submissions S."/>
        </authorList>
    </citation>
    <scope>NUCLEOTIDE SEQUENCE [LARGE SCALE GENOMIC DNA]</scope>
    <source>
        <strain evidence="12 13">DSM 20664</strain>
    </source>
</reference>
<dbReference type="InterPro" id="IPR011342">
    <property type="entry name" value="Shikimate_DH"/>
</dbReference>
<sequence>MFYPNADTKYVVIYGNPLKQTLSPLLHNTVFESKKMNNLYYPLEIQSFDDLSKALKTMHVFNVIGANVTMPYKEKVIELLDGLDKSAEQCGAVNTVVTTEKGLIGYNTDGMGFLNSFMEEFNVSPEGKTLLLIGAGGAAKAVVFAFLNAGVSKVIVYNNSQTRAMSLLERVEKFFPGKCEWRPLNNKPVPPEGIAEADIIINATKVGMKGEAEGQSLVLPDSFRPGQFVCDVVYNPPETKLLADAKRAGCKTLSGDGMLVYQAAAAFKLWFGKGSDVKLMKSALESYFKCF</sequence>
<dbReference type="HAMAP" id="MF_00222">
    <property type="entry name" value="Shikimate_DH_AroE"/>
    <property type="match status" value="1"/>
</dbReference>
<feature type="domain" description="Quinate/shikimate 5-dehydrogenase/glutamyl-tRNA reductase" evidence="9">
    <location>
        <begin position="126"/>
        <end position="205"/>
    </location>
</feature>
<dbReference type="Gene3D" id="3.40.50.10860">
    <property type="entry name" value="Leucine Dehydrogenase, chain A, domain 1"/>
    <property type="match status" value="1"/>
</dbReference>
<dbReference type="InterPro" id="IPR036291">
    <property type="entry name" value="NAD(P)-bd_dom_sf"/>
</dbReference>
<dbReference type="PANTHER" id="PTHR21089">
    <property type="entry name" value="SHIKIMATE DEHYDROGENASE"/>
    <property type="match status" value="1"/>
</dbReference>
<evidence type="ECO:0000256" key="1">
    <source>
        <dbReference type="ARBA" id="ARBA00004871"/>
    </source>
</evidence>
<evidence type="ECO:0000256" key="7">
    <source>
        <dbReference type="ARBA" id="ARBA00049442"/>
    </source>
</evidence>
<comment type="function">
    <text evidence="8">Involved in the biosynthesis of the chorismate, which leads to the biosynthesis of aromatic amino acids. Catalyzes the reversible NADPH linked reduction of 3-dehydroshikimate (DHSA) to yield shikimate (SA).</text>
</comment>
<dbReference type="Proteomes" id="UP000185093">
    <property type="component" value="Unassembled WGS sequence"/>
</dbReference>
<feature type="domain" description="Shikimate dehydrogenase substrate binding N-terminal" evidence="10">
    <location>
        <begin position="13"/>
        <end position="96"/>
    </location>
</feature>
<keyword evidence="13" id="KW-1185">Reference proteome</keyword>
<dbReference type="EC" id="1.1.1.25" evidence="2 8"/>
<dbReference type="RefSeq" id="WP_074200003.1">
    <property type="nucleotide sequence ID" value="NZ_FSQZ01000001.1"/>
</dbReference>
<comment type="catalytic activity">
    <reaction evidence="7 8">
        <text>shikimate + NADP(+) = 3-dehydroshikimate + NADPH + H(+)</text>
        <dbReference type="Rhea" id="RHEA:17737"/>
        <dbReference type="ChEBI" id="CHEBI:15378"/>
        <dbReference type="ChEBI" id="CHEBI:16630"/>
        <dbReference type="ChEBI" id="CHEBI:36208"/>
        <dbReference type="ChEBI" id="CHEBI:57783"/>
        <dbReference type="ChEBI" id="CHEBI:58349"/>
        <dbReference type="EC" id="1.1.1.25"/>
    </reaction>
</comment>
<keyword evidence="6 8" id="KW-0057">Aromatic amino acid biosynthesis</keyword>
<feature type="binding site" evidence="8">
    <location>
        <position position="262"/>
    </location>
    <ligand>
        <name>shikimate</name>
        <dbReference type="ChEBI" id="CHEBI:36208"/>
    </ligand>
</feature>
<evidence type="ECO:0000256" key="4">
    <source>
        <dbReference type="ARBA" id="ARBA00022857"/>
    </source>
</evidence>
<dbReference type="Pfam" id="PF18317">
    <property type="entry name" value="SDH_C"/>
    <property type="match status" value="1"/>
</dbReference>
<dbReference type="InterPro" id="IPR006151">
    <property type="entry name" value="Shikm_DH/Glu-tRNA_Rdtase"/>
</dbReference>
<proteinExistence type="inferred from homology"/>
<dbReference type="PANTHER" id="PTHR21089:SF1">
    <property type="entry name" value="BIFUNCTIONAL 3-DEHYDROQUINATE DEHYDRATASE_SHIKIMATE DEHYDROGENASE, CHLOROPLASTIC"/>
    <property type="match status" value="1"/>
</dbReference>
<name>A0ABY1JFT7_9BACT</name>
<dbReference type="Pfam" id="PF01488">
    <property type="entry name" value="Shikimate_DH"/>
    <property type="match status" value="1"/>
</dbReference>
<dbReference type="InterPro" id="IPR022893">
    <property type="entry name" value="Shikimate_DH_fam"/>
</dbReference>
<evidence type="ECO:0000259" key="9">
    <source>
        <dbReference type="Pfam" id="PF01488"/>
    </source>
</evidence>
<feature type="binding site" evidence="8">
    <location>
        <position position="232"/>
    </location>
    <ligand>
        <name>NADP(+)</name>
        <dbReference type="ChEBI" id="CHEBI:58349"/>
    </ligand>
</feature>
<gene>
    <name evidence="8" type="primary">aroE</name>
    <name evidence="12" type="ORF">SAMN05444368_1852</name>
</gene>
<protein>
    <recommendedName>
        <fullName evidence="2 8">Shikimate dehydrogenase (NADP(+))</fullName>
        <shortName evidence="8">SDH</shortName>
        <ecNumber evidence="2 8">1.1.1.25</ecNumber>
    </recommendedName>
</protein>
<feature type="binding site" evidence="8">
    <location>
        <position position="94"/>
    </location>
    <ligand>
        <name>shikimate</name>
        <dbReference type="ChEBI" id="CHEBI:36208"/>
    </ligand>
</feature>
<dbReference type="NCBIfam" id="TIGR00507">
    <property type="entry name" value="aroE"/>
    <property type="match status" value="1"/>
</dbReference>
<evidence type="ECO:0000313" key="13">
    <source>
        <dbReference type="Proteomes" id="UP000185093"/>
    </source>
</evidence>
<organism evidence="12 13">
    <name type="scientific">Acetomicrobium flavidum</name>
    <dbReference type="NCBI Taxonomy" id="49896"/>
    <lineage>
        <taxon>Bacteria</taxon>
        <taxon>Thermotogati</taxon>
        <taxon>Synergistota</taxon>
        <taxon>Synergistia</taxon>
        <taxon>Synergistales</taxon>
        <taxon>Acetomicrobiaceae</taxon>
        <taxon>Acetomicrobium</taxon>
    </lineage>
</organism>
<dbReference type="Pfam" id="PF08501">
    <property type="entry name" value="Shikimate_dh_N"/>
    <property type="match status" value="1"/>
</dbReference>
<dbReference type="InterPro" id="IPR041121">
    <property type="entry name" value="SDH_C"/>
</dbReference>
<keyword evidence="3 8" id="KW-0028">Amino-acid biosynthesis</keyword>
<feature type="active site" description="Proton acceptor" evidence="8">
    <location>
        <position position="73"/>
    </location>
</feature>
<evidence type="ECO:0000313" key="12">
    <source>
        <dbReference type="EMBL" id="SIN77564.1"/>
    </source>
</evidence>
<evidence type="ECO:0000256" key="5">
    <source>
        <dbReference type="ARBA" id="ARBA00023002"/>
    </source>
</evidence>